<dbReference type="Pfam" id="PF00344">
    <property type="entry name" value="SecY"/>
    <property type="match status" value="1"/>
</dbReference>
<keyword evidence="5" id="KW-0653">Protein transport</keyword>
<dbReference type="EMBL" id="CASHTH010002177">
    <property type="protein sequence ID" value="CAI8025722.1"/>
    <property type="molecule type" value="Genomic_DNA"/>
</dbReference>
<evidence type="ECO:0000256" key="12">
    <source>
        <dbReference type="SAM" id="Phobius"/>
    </source>
</evidence>
<dbReference type="InterPro" id="IPR023201">
    <property type="entry name" value="SecY_dom_sf"/>
</dbReference>
<evidence type="ECO:0000256" key="10">
    <source>
        <dbReference type="ARBA" id="ARBA00055151"/>
    </source>
</evidence>
<dbReference type="SUPFAM" id="SSF103491">
    <property type="entry name" value="Preprotein translocase SecY subunit"/>
    <property type="match status" value="1"/>
</dbReference>
<dbReference type="Proteomes" id="UP001174909">
    <property type="component" value="Unassembled WGS sequence"/>
</dbReference>
<dbReference type="FunFam" id="1.10.3370.10:FF:000001">
    <property type="entry name" value="Preprotein translocase subunit SecY"/>
    <property type="match status" value="1"/>
</dbReference>
<evidence type="ECO:0000256" key="1">
    <source>
        <dbReference type="ARBA" id="ARBA00004141"/>
    </source>
</evidence>
<evidence type="ECO:0000313" key="13">
    <source>
        <dbReference type="EMBL" id="CAI8025722.1"/>
    </source>
</evidence>
<sequence>VIKAVQNAFKIPELRKRIIFTALLLIVYRLGAHITLPGIDDIALEAFFQQLMERGGNVIGFIDLFSGGAFSQMTIFALGIQPYISASIIMQLLAVIVPSLEKLSKEPDGRKKITQYTRYGTVILSIIQGTTISIVLRNPENITGQVDEIVRNPDLWWHFLVVITLTAGTSFVMWLGEQITERGIGQGISLIITVGIVAGLPGGVTSVFSNLVTRPEFGILQLALLVALIVVAVMGIRKIPVQYGRQIRGRRVIGGQSTHLPLRVNAAGMIPIIFAVTLIQFPPTVLGFLPRDWGWVTGVEALIAPGAPLYLTVYALLIIGFTYFYTAVQINPIQMAEDLQKYGGFIPGIRAGKQTADYINTTLTRITLPGAVFLAAIAVIPIIITSQLNVGNMVEGASILIVVGVVLDTMSQIESYLTVRHYEGFLKDRKLRGRRR</sequence>
<keyword evidence="4 12" id="KW-0812">Transmembrane</keyword>
<protein>
    <recommendedName>
        <fullName evidence="9">Protein translocase subunit SecY</fullName>
    </recommendedName>
</protein>
<dbReference type="PROSITE" id="PS00755">
    <property type="entry name" value="SECY_1"/>
    <property type="match status" value="1"/>
</dbReference>
<feature type="transmembrane region" description="Helical" evidence="12">
    <location>
        <begin position="156"/>
        <end position="176"/>
    </location>
</feature>
<gene>
    <name evidence="13" type="ORF">GBAR_LOCUS14839</name>
</gene>
<keyword evidence="8 12" id="KW-0472">Membrane</keyword>
<evidence type="ECO:0000256" key="5">
    <source>
        <dbReference type="ARBA" id="ARBA00022927"/>
    </source>
</evidence>
<keyword evidence="14" id="KW-1185">Reference proteome</keyword>
<feature type="transmembrane region" description="Helical" evidence="12">
    <location>
        <begin position="188"/>
        <end position="212"/>
    </location>
</feature>
<organism evidence="13 14">
    <name type="scientific">Geodia barretti</name>
    <name type="common">Barrett's horny sponge</name>
    <dbReference type="NCBI Taxonomy" id="519541"/>
    <lineage>
        <taxon>Eukaryota</taxon>
        <taxon>Metazoa</taxon>
        <taxon>Porifera</taxon>
        <taxon>Demospongiae</taxon>
        <taxon>Heteroscleromorpha</taxon>
        <taxon>Tetractinellida</taxon>
        <taxon>Astrophorina</taxon>
        <taxon>Geodiidae</taxon>
        <taxon>Geodia</taxon>
    </lineage>
</organism>
<evidence type="ECO:0000256" key="8">
    <source>
        <dbReference type="ARBA" id="ARBA00023136"/>
    </source>
</evidence>
<feature type="transmembrane region" description="Helical" evidence="12">
    <location>
        <begin position="260"/>
        <end position="281"/>
    </location>
</feature>
<dbReference type="PIRSF" id="PIRSF004557">
    <property type="entry name" value="SecY"/>
    <property type="match status" value="1"/>
</dbReference>
<dbReference type="InterPro" id="IPR030659">
    <property type="entry name" value="SecY_CS"/>
</dbReference>
<keyword evidence="6 12" id="KW-1133">Transmembrane helix</keyword>
<dbReference type="PRINTS" id="PR00303">
    <property type="entry name" value="SECYTRNLCASE"/>
</dbReference>
<evidence type="ECO:0000256" key="7">
    <source>
        <dbReference type="ARBA" id="ARBA00023010"/>
    </source>
</evidence>
<dbReference type="InterPro" id="IPR002208">
    <property type="entry name" value="SecY/SEC61-alpha"/>
</dbReference>
<comment type="similarity">
    <text evidence="2 11">Belongs to the SecY/SEC61-alpha family.</text>
</comment>
<dbReference type="Gene3D" id="1.10.3370.10">
    <property type="entry name" value="SecY subunit domain"/>
    <property type="match status" value="1"/>
</dbReference>
<dbReference type="AlphaFoldDB" id="A0AA35WTA1"/>
<keyword evidence="7" id="KW-0811">Translocation</keyword>
<feature type="transmembrane region" description="Helical" evidence="12">
    <location>
        <begin position="75"/>
        <end position="96"/>
    </location>
</feature>
<evidence type="ECO:0000256" key="6">
    <source>
        <dbReference type="ARBA" id="ARBA00022989"/>
    </source>
</evidence>
<evidence type="ECO:0000313" key="14">
    <source>
        <dbReference type="Proteomes" id="UP001174909"/>
    </source>
</evidence>
<comment type="subcellular location">
    <subcellularLocation>
        <location evidence="1">Membrane</location>
        <topology evidence="1">Multi-pass membrane protein</topology>
    </subcellularLocation>
</comment>
<feature type="transmembrane region" description="Helical" evidence="12">
    <location>
        <begin position="116"/>
        <end position="136"/>
    </location>
</feature>
<proteinExistence type="inferred from homology"/>
<feature type="transmembrane region" description="Helical" evidence="12">
    <location>
        <begin position="390"/>
        <end position="407"/>
    </location>
</feature>
<accession>A0AA35WTA1</accession>
<dbReference type="HAMAP" id="MF_01465">
    <property type="entry name" value="SecY"/>
    <property type="match status" value="1"/>
</dbReference>
<evidence type="ECO:0000256" key="3">
    <source>
        <dbReference type="ARBA" id="ARBA00022448"/>
    </source>
</evidence>
<evidence type="ECO:0000256" key="9">
    <source>
        <dbReference type="ARBA" id="ARBA00039733"/>
    </source>
</evidence>
<evidence type="ECO:0000256" key="2">
    <source>
        <dbReference type="ARBA" id="ARBA00005751"/>
    </source>
</evidence>
<feature type="non-terminal residue" evidence="13">
    <location>
        <position position="1"/>
    </location>
</feature>
<feature type="transmembrane region" description="Helical" evidence="12">
    <location>
        <begin position="218"/>
        <end position="239"/>
    </location>
</feature>
<evidence type="ECO:0000256" key="11">
    <source>
        <dbReference type="RuleBase" id="RU004349"/>
    </source>
</evidence>
<evidence type="ECO:0000256" key="4">
    <source>
        <dbReference type="ARBA" id="ARBA00022692"/>
    </source>
</evidence>
<comment type="function">
    <text evidence="10">The central subunit of the protein translocation channel SecYE. Consists of two halves formed by TMs 1-5 and 6-10. These two domains form a lateral gate at the front which open onto the bilayer between TMs 2 and 7, and are clamped together by SecE at the back. The channel is closed by both a pore ring composed of hydrophobic SecY resides and a short helix (helix 2A) on the extracellular side of the membrane which forms a plug.</text>
</comment>
<feature type="transmembrane region" description="Helical" evidence="12">
    <location>
        <begin position="366"/>
        <end position="384"/>
    </location>
</feature>
<dbReference type="PANTHER" id="PTHR10906">
    <property type="entry name" value="SECY/SEC61-ALPHA FAMILY MEMBER"/>
    <property type="match status" value="1"/>
</dbReference>
<dbReference type="GO" id="GO:0015031">
    <property type="term" value="P:protein transport"/>
    <property type="evidence" value="ECO:0007669"/>
    <property type="project" value="UniProtKB-KW"/>
</dbReference>
<reference evidence="13" key="1">
    <citation type="submission" date="2023-03" db="EMBL/GenBank/DDBJ databases">
        <authorList>
            <person name="Steffen K."/>
            <person name="Cardenas P."/>
        </authorList>
    </citation>
    <scope>NUCLEOTIDE SEQUENCE</scope>
</reference>
<dbReference type="InterPro" id="IPR026593">
    <property type="entry name" value="SecY"/>
</dbReference>
<name>A0AA35WTA1_GEOBA</name>
<comment type="caution">
    <text evidence="13">The sequence shown here is derived from an EMBL/GenBank/DDBJ whole genome shotgun (WGS) entry which is preliminary data.</text>
</comment>
<dbReference type="NCBIfam" id="TIGR00967">
    <property type="entry name" value="3a0501s007"/>
    <property type="match status" value="1"/>
</dbReference>
<feature type="transmembrane region" description="Helical" evidence="12">
    <location>
        <begin position="18"/>
        <end position="39"/>
    </location>
</feature>
<dbReference type="GO" id="GO:0016020">
    <property type="term" value="C:membrane"/>
    <property type="evidence" value="ECO:0007669"/>
    <property type="project" value="UniProtKB-SubCell"/>
</dbReference>
<keyword evidence="3" id="KW-0813">Transport</keyword>
<feature type="transmembrane region" description="Helical" evidence="12">
    <location>
        <begin position="301"/>
        <end position="325"/>
    </location>
</feature>